<reference evidence="1 2" key="1">
    <citation type="submission" date="2010-08" db="EMBL/GenBank/DDBJ databases">
        <authorList>
            <person name="Durkin A.S."/>
            <person name="Madupu R."/>
            <person name="Torralba M."/>
            <person name="Gillis M."/>
            <person name="Methe B."/>
            <person name="Sutton G."/>
            <person name="Nelson K.E."/>
        </authorList>
    </citation>
    <scope>NUCLEOTIDE SEQUENCE [LARGE SCALE GENOMIC DNA]</scope>
    <source>
        <strain evidence="1 2">BVS033A4</strain>
    </source>
</reference>
<sequence length="73" mass="7920">MTITFFQAIGDGKKAGMIVMLRQLILLVPALLILPRVFGAGAVWWAEPVVDFAMIMVGLAMQAKALSKMKVNS</sequence>
<dbReference type="EMBL" id="AEDP01000017">
    <property type="protein sequence ID" value="EFL54765.1"/>
    <property type="molecule type" value="Genomic_DNA"/>
</dbReference>
<protein>
    <recommendedName>
        <fullName evidence="3">MATE efflux family protein</fullName>
    </recommendedName>
</protein>
<dbReference type="Proteomes" id="UP000003807">
    <property type="component" value="Unassembled WGS sequence"/>
</dbReference>
<dbReference type="AlphaFoldDB" id="E1KW02"/>
<organism evidence="1 2">
    <name type="scientific">Finegoldia magna BVS033A4</name>
    <dbReference type="NCBI Taxonomy" id="866773"/>
    <lineage>
        <taxon>Bacteria</taxon>
        <taxon>Bacillati</taxon>
        <taxon>Bacillota</taxon>
        <taxon>Tissierellia</taxon>
        <taxon>Tissierellales</taxon>
        <taxon>Peptoniphilaceae</taxon>
        <taxon>Finegoldia</taxon>
    </lineage>
</organism>
<evidence type="ECO:0000313" key="1">
    <source>
        <dbReference type="EMBL" id="EFL54765.1"/>
    </source>
</evidence>
<proteinExistence type="predicted"/>
<accession>E1KW02</accession>
<comment type="caution">
    <text evidence="1">The sequence shown here is derived from an EMBL/GenBank/DDBJ whole genome shotgun (WGS) entry which is preliminary data.</text>
</comment>
<evidence type="ECO:0008006" key="3">
    <source>
        <dbReference type="Google" id="ProtNLM"/>
    </source>
</evidence>
<evidence type="ECO:0000313" key="2">
    <source>
        <dbReference type="Proteomes" id="UP000003807"/>
    </source>
</evidence>
<name>E1KW02_FINMA</name>
<gene>
    <name evidence="1" type="ORF">HMPREF9289_1034</name>
</gene>